<gene>
    <name evidence="3" type="ORF">Fcan01_10415</name>
</gene>
<organism evidence="3 4">
    <name type="scientific">Folsomia candida</name>
    <name type="common">Springtail</name>
    <dbReference type="NCBI Taxonomy" id="158441"/>
    <lineage>
        <taxon>Eukaryota</taxon>
        <taxon>Metazoa</taxon>
        <taxon>Ecdysozoa</taxon>
        <taxon>Arthropoda</taxon>
        <taxon>Hexapoda</taxon>
        <taxon>Collembola</taxon>
        <taxon>Entomobryomorpha</taxon>
        <taxon>Isotomoidea</taxon>
        <taxon>Isotomidae</taxon>
        <taxon>Proisotominae</taxon>
        <taxon>Folsomia</taxon>
    </lineage>
</organism>
<dbReference type="PANTHER" id="PTHR20958:SF6">
    <property type="entry name" value="GLYCINE N-ACYLTRANSFERASE-LIKE PROTEIN"/>
    <property type="match status" value="1"/>
</dbReference>
<comment type="caution">
    <text evidence="3">The sequence shown here is derived from an EMBL/GenBank/DDBJ whole genome shotgun (WGS) entry which is preliminary data.</text>
</comment>
<feature type="transmembrane region" description="Helical" evidence="1">
    <location>
        <begin position="200"/>
        <end position="221"/>
    </location>
</feature>
<dbReference type="GO" id="GO:0016747">
    <property type="term" value="F:acyltransferase activity, transferring groups other than amino-acyl groups"/>
    <property type="evidence" value="ECO:0007669"/>
    <property type="project" value="InterPro"/>
</dbReference>
<dbReference type="InterPro" id="IPR013653">
    <property type="entry name" value="GCN5-like_dom"/>
</dbReference>
<dbReference type="STRING" id="158441.A0A226ECT2"/>
<dbReference type="InterPro" id="IPR053225">
    <property type="entry name" value="Acyl-CoA_N-acyltransferase"/>
</dbReference>
<keyword evidence="1" id="KW-1133">Transmembrane helix</keyword>
<dbReference type="Pfam" id="PF08445">
    <property type="entry name" value="FR47"/>
    <property type="match status" value="1"/>
</dbReference>
<dbReference type="PANTHER" id="PTHR20958">
    <property type="entry name" value="GLYCINE N-ACYLTRANSFERASE-LIKE PROTEIN"/>
    <property type="match status" value="1"/>
</dbReference>
<keyword evidence="4" id="KW-1185">Reference proteome</keyword>
<dbReference type="AlphaFoldDB" id="A0A226ECT2"/>
<dbReference type="Gene3D" id="3.40.630.30">
    <property type="match status" value="1"/>
</dbReference>
<dbReference type="SUPFAM" id="SSF55729">
    <property type="entry name" value="Acyl-CoA N-acyltransferases (Nat)"/>
    <property type="match status" value="1"/>
</dbReference>
<dbReference type="Proteomes" id="UP000198287">
    <property type="component" value="Unassembled WGS sequence"/>
</dbReference>
<sequence>MTEGRFDLVNEVDLVKLEDALVQKLPLSGQMLNILRLKKLGKFTDETSVLLYIYVDGEKGDTAKWEDPFTVCIQEPNMHGLYVILIDFPAAGLSSDMIRDFEKLVKWERNPLFYAMPDQFCDNYLVPLCLKWGAEPKRVKCEMYALTVKNVESGQNDYDHSVRIGPLTEANVEQAVATDLTKFWQHRENRRQIELSIRNLATRGAFVNGILAAFAFLSPAGLMNNVWTEPPYRRRGLSATIIQSLSGAIMELGCIPMAQCAATNDSVRRLFMKLGFTLVRKTSSVTFQPKQKQVRKRE</sequence>
<feature type="domain" description="N-acetyltransferase" evidence="2">
    <location>
        <begin position="162"/>
        <end position="295"/>
    </location>
</feature>
<dbReference type="OrthoDB" id="61870at2759"/>
<evidence type="ECO:0000313" key="4">
    <source>
        <dbReference type="Proteomes" id="UP000198287"/>
    </source>
</evidence>
<keyword evidence="1" id="KW-0812">Transmembrane</keyword>
<protein>
    <submittedName>
        <fullName evidence="3">Aminoglycoside N(6')-acetyltransferase type 1</fullName>
    </submittedName>
</protein>
<evidence type="ECO:0000256" key="1">
    <source>
        <dbReference type="SAM" id="Phobius"/>
    </source>
</evidence>
<keyword evidence="3" id="KW-0808">Transferase</keyword>
<dbReference type="PROSITE" id="PS51186">
    <property type="entry name" value="GNAT"/>
    <property type="match status" value="1"/>
</dbReference>
<dbReference type="InterPro" id="IPR016181">
    <property type="entry name" value="Acyl_CoA_acyltransferase"/>
</dbReference>
<evidence type="ECO:0000259" key="2">
    <source>
        <dbReference type="PROSITE" id="PS51186"/>
    </source>
</evidence>
<name>A0A226ECT2_FOLCA</name>
<keyword evidence="1" id="KW-0472">Membrane</keyword>
<proteinExistence type="predicted"/>
<reference evidence="3 4" key="1">
    <citation type="submission" date="2015-12" db="EMBL/GenBank/DDBJ databases">
        <title>The genome of Folsomia candida.</title>
        <authorList>
            <person name="Faddeeva A."/>
            <person name="Derks M.F."/>
            <person name="Anvar Y."/>
            <person name="Smit S."/>
            <person name="Van Straalen N."/>
            <person name="Roelofs D."/>
        </authorList>
    </citation>
    <scope>NUCLEOTIDE SEQUENCE [LARGE SCALE GENOMIC DNA]</scope>
    <source>
        <strain evidence="3 4">VU population</strain>
        <tissue evidence="3">Whole body</tissue>
    </source>
</reference>
<dbReference type="EMBL" id="LNIX01000005">
    <property type="protein sequence ID" value="OXA54561.1"/>
    <property type="molecule type" value="Genomic_DNA"/>
</dbReference>
<dbReference type="InterPro" id="IPR000182">
    <property type="entry name" value="GNAT_dom"/>
</dbReference>
<evidence type="ECO:0000313" key="3">
    <source>
        <dbReference type="EMBL" id="OXA54561.1"/>
    </source>
</evidence>
<accession>A0A226ECT2</accession>